<keyword evidence="3" id="KW-1185">Reference proteome</keyword>
<comment type="caution">
    <text evidence="2">The sequence shown here is derived from an EMBL/GenBank/DDBJ whole genome shotgun (WGS) entry which is preliminary data.</text>
</comment>
<feature type="compositionally biased region" description="Low complexity" evidence="1">
    <location>
        <begin position="38"/>
        <end position="54"/>
    </location>
</feature>
<accession>A0ABN1NZ62</accession>
<gene>
    <name evidence="2" type="ORF">GCM10009575_012370</name>
</gene>
<protein>
    <submittedName>
        <fullName evidence="2">Uncharacterized protein</fullName>
    </submittedName>
</protein>
<name>A0ABN1NZ62_9ACTN</name>
<evidence type="ECO:0000313" key="2">
    <source>
        <dbReference type="EMBL" id="GAA0919941.1"/>
    </source>
</evidence>
<sequence length="100" mass="11107">MDVMDLPVHEVDVPIRNTAQPGLSGVHVFTGPADSRSTADGAPRRAAGRTRTPPSGKRPDRWNARSYRPDWELDWPATTVGRWNDPYSRVRAADNGDLEL</sequence>
<feature type="region of interest" description="Disordered" evidence="1">
    <location>
        <begin position="22"/>
        <end position="64"/>
    </location>
</feature>
<evidence type="ECO:0000313" key="3">
    <source>
        <dbReference type="Proteomes" id="UP001500418"/>
    </source>
</evidence>
<organism evidence="2 3">
    <name type="scientific">Streptomyces rhizosphaericus</name>
    <dbReference type="NCBI Taxonomy" id="114699"/>
    <lineage>
        <taxon>Bacteria</taxon>
        <taxon>Bacillati</taxon>
        <taxon>Actinomycetota</taxon>
        <taxon>Actinomycetes</taxon>
        <taxon>Kitasatosporales</taxon>
        <taxon>Streptomycetaceae</taxon>
        <taxon>Streptomyces</taxon>
        <taxon>Streptomyces violaceusniger group</taxon>
    </lineage>
</organism>
<dbReference type="EMBL" id="BAAAID010000005">
    <property type="protein sequence ID" value="GAA0919941.1"/>
    <property type="molecule type" value="Genomic_DNA"/>
</dbReference>
<dbReference type="Proteomes" id="UP001500418">
    <property type="component" value="Unassembled WGS sequence"/>
</dbReference>
<proteinExistence type="predicted"/>
<feature type="region of interest" description="Disordered" evidence="1">
    <location>
        <begin position="78"/>
        <end position="100"/>
    </location>
</feature>
<evidence type="ECO:0000256" key="1">
    <source>
        <dbReference type="SAM" id="MobiDB-lite"/>
    </source>
</evidence>
<reference evidence="2 3" key="1">
    <citation type="journal article" date="2019" name="Int. J. Syst. Evol. Microbiol.">
        <title>The Global Catalogue of Microorganisms (GCM) 10K type strain sequencing project: providing services to taxonomists for standard genome sequencing and annotation.</title>
        <authorList>
            <consortium name="The Broad Institute Genomics Platform"/>
            <consortium name="The Broad Institute Genome Sequencing Center for Infectious Disease"/>
            <person name="Wu L."/>
            <person name="Ma J."/>
        </authorList>
    </citation>
    <scope>NUCLEOTIDE SEQUENCE [LARGE SCALE GENOMIC DNA]</scope>
    <source>
        <strain evidence="2 3">JCM 11444</strain>
    </source>
</reference>